<accession>A0A9W8YIV0</accession>
<dbReference type="EMBL" id="JAPEVB010000007">
    <property type="protein sequence ID" value="KAJ4385815.1"/>
    <property type="molecule type" value="Genomic_DNA"/>
</dbReference>
<evidence type="ECO:0000313" key="9">
    <source>
        <dbReference type="Proteomes" id="UP001140453"/>
    </source>
</evidence>
<proteinExistence type="predicted"/>
<dbReference type="PROSITE" id="PS51677">
    <property type="entry name" value="NODB"/>
    <property type="match status" value="1"/>
</dbReference>
<protein>
    <recommendedName>
        <fullName evidence="7">NodB homology domain-containing protein</fullName>
    </recommendedName>
</protein>
<keyword evidence="9" id="KW-1185">Reference proteome</keyword>
<evidence type="ECO:0000256" key="2">
    <source>
        <dbReference type="ARBA" id="ARBA00022723"/>
    </source>
</evidence>
<dbReference type="SUPFAM" id="SSF88713">
    <property type="entry name" value="Glycoside hydrolase/deacetylase"/>
    <property type="match status" value="1"/>
</dbReference>
<organism evidence="8 9">
    <name type="scientific">Gnomoniopsis smithogilvyi</name>
    <dbReference type="NCBI Taxonomy" id="1191159"/>
    <lineage>
        <taxon>Eukaryota</taxon>
        <taxon>Fungi</taxon>
        <taxon>Dikarya</taxon>
        <taxon>Ascomycota</taxon>
        <taxon>Pezizomycotina</taxon>
        <taxon>Sordariomycetes</taxon>
        <taxon>Sordariomycetidae</taxon>
        <taxon>Diaporthales</taxon>
        <taxon>Gnomoniaceae</taxon>
        <taxon>Gnomoniopsis</taxon>
    </lineage>
</organism>
<reference evidence="8" key="1">
    <citation type="submission" date="2022-10" db="EMBL/GenBank/DDBJ databases">
        <title>Tapping the CABI collections for fungal endophytes: first genome assemblies for Collariella, Neodidymelliopsis, Ascochyta clinopodiicola, Didymella pomorum, Didymosphaeria variabile, Neocosmospora piperis and Neocucurbitaria cava.</title>
        <authorList>
            <person name="Hill R."/>
        </authorList>
    </citation>
    <scope>NUCLEOTIDE SEQUENCE</scope>
    <source>
        <strain evidence="8">IMI 355082</strain>
    </source>
</reference>
<evidence type="ECO:0000256" key="4">
    <source>
        <dbReference type="ARBA" id="ARBA00022801"/>
    </source>
</evidence>
<evidence type="ECO:0000256" key="3">
    <source>
        <dbReference type="ARBA" id="ARBA00022729"/>
    </source>
</evidence>
<comment type="caution">
    <text evidence="8">The sequence shown here is derived from an EMBL/GenBank/DDBJ whole genome shotgun (WGS) entry which is preliminary data.</text>
</comment>
<dbReference type="GO" id="GO:0005975">
    <property type="term" value="P:carbohydrate metabolic process"/>
    <property type="evidence" value="ECO:0007669"/>
    <property type="project" value="InterPro"/>
</dbReference>
<name>A0A9W8YIV0_9PEZI</name>
<keyword evidence="4" id="KW-0378">Hydrolase</keyword>
<dbReference type="OrthoDB" id="407355at2759"/>
<dbReference type="Gene3D" id="3.20.20.370">
    <property type="entry name" value="Glycoside hydrolase/deacetylase"/>
    <property type="match status" value="1"/>
</dbReference>
<gene>
    <name evidence="8" type="ORF">N0V93_010246</name>
</gene>
<keyword evidence="6" id="KW-0170">Cobalt</keyword>
<dbReference type="InterPro" id="IPR002509">
    <property type="entry name" value="NODB_dom"/>
</dbReference>
<evidence type="ECO:0000259" key="7">
    <source>
        <dbReference type="PROSITE" id="PS51677"/>
    </source>
</evidence>
<comment type="cofactor">
    <cofactor evidence="1">
        <name>Co(2+)</name>
        <dbReference type="ChEBI" id="CHEBI:48828"/>
    </cofactor>
</comment>
<dbReference type="PANTHER" id="PTHR46471:SF2">
    <property type="entry name" value="CHITIN DEACETYLASE-RELATED"/>
    <property type="match status" value="1"/>
</dbReference>
<keyword evidence="5" id="KW-0119">Carbohydrate metabolism</keyword>
<evidence type="ECO:0000256" key="1">
    <source>
        <dbReference type="ARBA" id="ARBA00001941"/>
    </source>
</evidence>
<keyword evidence="3" id="KW-0732">Signal</keyword>
<evidence type="ECO:0000256" key="6">
    <source>
        <dbReference type="ARBA" id="ARBA00023285"/>
    </source>
</evidence>
<dbReference type="PANTHER" id="PTHR46471">
    <property type="entry name" value="CHITIN DEACETYLASE"/>
    <property type="match status" value="1"/>
</dbReference>
<evidence type="ECO:0000313" key="8">
    <source>
        <dbReference type="EMBL" id="KAJ4385815.1"/>
    </source>
</evidence>
<dbReference type="GO" id="GO:0046872">
    <property type="term" value="F:metal ion binding"/>
    <property type="evidence" value="ECO:0007669"/>
    <property type="project" value="UniProtKB-KW"/>
</dbReference>
<sequence length="283" mass="31749">MSEQAEADEPDSTSSELPSLDYLAQLPRPELGSEPYGQVITSCTVPGTLALTFDDGPWRYTSDLLDLLKRKGVRATFFVCGSNMADDQLTGYGHPQLLRRMVTSGHQIGTHTWAHPNLAQVSRAEASRQIYLNEQALVGVLGIIPTYFRPPYLEWSEETLDVMADLGYHVVTLDVDTRDWEGDYDAAKQNYLAALGWGSDSKLVLAHDIHERTVYDFAEWMIDTAMERGYRLVTVGECLGDPLDNWYRSPYTGESWQSDRSPHTNEKRVVHPVNDVGSYGSLL</sequence>
<feature type="domain" description="NodB homology" evidence="7">
    <location>
        <begin position="47"/>
        <end position="233"/>
    </location>
</feature>
<dbReference type="AlphaFoldDB" id="A0A9W8YIV0"/>
<keyword evidence="2" id="KW-0479">Metal-binding</keyword>
<dbReference type="Pfam" id="PF01522">
    <property type="entry name" value="Polysacc_deac_1"/>
    <property type="match status" value="1"/>
</dbReference>
<evidence type="ECO:0000256" key="5">
    <source>
        <dbReference type="ARBA" id="ARBA00023277"/>
    </source>
</evidence>
<dbReference type="Proteomes" id="UP001140453">
    <property type="component" value="Unassembled WGS sequence"/>
</dbReference>
<dbReference type="GO" id="GO:0016810">
    <property type="term" value="F:hydrolase activity, acting on carbon-nitrogen (but not peptide) bonds"/>
    <property type="evidence" value="ECO:0007669"/>
    <property type="project" value="InterPro"/>
</dbReference>
<dbReference type="CDD" id="cd10951">
    <property type="entry name" value="CE4_ClCDA_like"/>
    <property type="match status" value="1"/>
</dbReference>
<dbReference type="InterPro" id="IPR011330">
    <property type="entry name" value="Glyco_hydro/deAcase_b/a-brl"/>
</dbReference>